<dbReference type="STRING" id="448.Lery_2455"/>
<dbReference type="EMBL" id="LNYA01000034">
    <property type="protein sequence ID" value="KTC94288.1"/>
    <property type="molecule type" value="Genomic_DNA"/>
</dbReference>
<feature type="compositionally biased region" description="Polar residues" evidence="1">
    <location>
        <begin position="10"/>
        <end position="25"/>
    </location>
</feature>
<proteinExistence type="predicted"/>
<sequence>MSKQTIKKPNINQGKNLSVNPKSSSTNHLKPIFSLEHIQANYCVTNCTKDQKAAFAEALRKRSQMTWNEIIQAPRHGLGQENIEQHAIKVPLPHDVTPDTQLIALRFDGKAPMVGRRDGRVFIIYWLDHNFSLYNH</sequence>
<accession>A0A0W0TFG7</accession>
<evidence type="ECO:0000313" key="2">
    <source>
        <dbReference type="EMBL" id="KTC94288.1"/>
    </source>
</evidence>
<dbReference type="AlphaFoldDB" id="A0A0W0TFG7"/>
<evidence type="ECO:0000256" key="1">
    <source>
        <dbReference type="SAM" id="MobiDB-lite"/>
    </source>
</evidence>
<reference evidence="2 3" key="1">
    <citation type="submission" date="2015-11" db="EMBL/GenBank/DDBJ databases">
        <title>Genomic analysis of 38 Legionella species identifies large and diverse effector repertoires.</title>
        <authorList>
            <person name="Burstein D."/>
            <person name="Amaro F."/>
            <person name="Zusman T."/>
            <person name="Lifshitz Z."/>
            <person name="Cohen O."/>
            <person name="Gilbert J.A."/>
            <person name="Pupko T."/>
            <person name="Shuman H.A."/>
            <person name="Segal G."/>
        </authorList>
    </citation>
    <scope>NUCLEOTIDE SEQUENCE [LARGE SCALE GENOMIC DNA]</scope>
    <source>
        <strain evidence="2 3">SE-32A-C8</strain>
    </source>
</reference>
<organism evidence="2 3">
    <name type="scientific">Legionella erythra</name>
    <dbReference type="NCBI Taxonomy" id="448"/>
    <lineage>
        <taxon>Bacteria</taxon>
        <taxon>Pseudomonadati</taxon>
        <taxon>Pseudomonadota</taxon>
        <taxon>Gammaproteobacteria</taxon>
        <taxon>Legionellales</taxon>
        <taxon>Legionellaceae</taxon>
        <taxon>Legionella</taxon>
    </lineage>
</organism>
<dbReference type="Proteomes" id="UP000054773">
    <property type="component" value="Unassembled WGS sequence"/>
</dbReference>
<feature type="region of interest" description="Disordered" evidence="1">
    <location>
        <begin position="1"/>
        <end position="25"/>
    </location>
</feature>
<gene>
    <name evidence="2" type="ORF">Lery_2455</name>
</gene>
<dbReference type="PATRIC" id="fig|448.7.peg.2580"/>
<protein>
    <submittedName>
        <fullName evidence="2">Uncharacterized protein</fullName>
    </submittedName>
</protein>
<name>A0A0W0TFG7_LEGER</name>
<keyword evidence="3" id="KW-1185">Reference proteome</keyword>
<comment type="caution">
    <text evidence="2">The sequence shown here is derived from an EMBL/GenBank/DDBJ whole genome shotgun (WGS) entry which is preliminary data.</text>
</comment>
<evidence type="ECO:0000313" key="3">
    <source>
        <dbReference type="Proteomes" id="UP000054773"/>
    </source>
</evidence>
<dbReference type="RefSeq" id="WP_027229141.1">
    <property type="nucleotide sequence ID" value="NZ_CAAAHY010000003.1"/>
</dbReference>